<reference evidence="9" key="1">
    <citation type="journal article" date="2017" name="Genome Biol.">
        <title>Comparative genomics reveals high biological diversity and specific adaptations in the industrially and medically important fungal genus Aspergillus.</title>
        <authorList>
            <person name="de Vries R.P."/>
            <person name="Riley R."/>
            <person name="Wiebenga A."/>
            <person name="Aguilar-Osorio G."/>
            <person name="Amillis S."/>
            <person name="Uchima C.A."/>
            <person name="Anderluh G."/>
            <person name="Asadollahi M."/>
            <person name="Askin M."/>
            <person name="Barry K."/>
            <person name="Battaglia E."/>
            <person name="Bayram O."/>
            <person name="Benocci T."/>
            <person name="Braus-Stromeyer S.A."/>
            <person name="Caldana C."/>
            <person name="Canovas D."/>
            <person name="Cerqueira G.C."/>
            <person name="Chen F."/>
            <person name="Chen W."/>
            <person name="Choi C."/>
            <person name="Clum A."/>
            <person name="Dos Santos R.A."/>
            <person name="Damasio A.R."/>
            <person name="Diallinas G."/>
            <person name="Emri T."/>
            <person name="Fekete E."/>
            <person name="Flipphi M."/>
            <person name="Freyberg S."/>
            <person name="Gallo A."/>
            <person name="Gournas C."/>
            <person name="Habgood R."/>
            <person name="Hainaut M."/>
            <person name="Harispe M.L."/>
            <person name="Henrissat B."/>
            <person name="Hilden K.S."/>
            <person name="Hope R."/>
            <person name="Hossain A."/>
            <person name="Karabika E."/>
            <person name="Karaffa L."/>
            <person name="Karanyi Z."/>
            <person name="Krasevec N."/>
            <person name="Kuo A."/>
            <person name="Kusch H."/>
            <person name="LaButti K."/>
            <person name="Lagendijk E.L."/>
            <person name="Lapidus A."/>
            <person name="Levasseur A."/>
            <person name="Lindquist E."/>
            <person name="Lipzen A."/>
            <person name="Logrieco A.F."/>
            <person name="MacCabe A."/>
            <person name="Maekelae M.R."/>
            <person name="Malavazi I."/>
            <person name="Melin P."/>
            <person name="Meyer V."/>
            <person name="Mielnichuk N."/>
            <person name="Miskei M."/>
            <person name="Molnar A.P."/>
            <person name="Mule G."/>
            <person name="Ngan C.Y."/>
            <person name="Orejas M."/>
            <person name="Orosz E."/>
            <person name="Ouedraogo J.P."/>
            <person name="Overkamp K.M."/>
            <person name="Park H.-S."/>
            <person name="Perrone G."/>
            <person name="Piumi F."/>
            <person name="Punt P.J."/>
            <person name="Ram A.F."/>
            <person name="Ramon A."/>
            <person name="Rauscher S."/>
            <person name="Record E."/>
            <person name="Riano-Pachon D.M."/>
            <person name="Robert V."/>
            <person name="Roehrig J."/>
            <person name="Ruller R."/>
            <person name="Salamov A."/>
            <person name="Salih N.S."/>
            <person name="Samson R.A."/>
            <person name="Sandor E."/>
            <person name="Sanguinetti M."/>
            <person name="Schuetze T."/>
            <person name="Sepcic K."/>
            <person name="Shelest E."/>
            <person name="Sherlock G."/>
            <person name="Sophianopoulou V."/>
            <person name="Squina F.M."/>
            <person name="Sun H."/>
            <person name="Susca A."/>
            <person name="Todd R.B."/>
            <person name="Tsang A."/>
            <person name="Unkles S.E."/>
            <person name="van de Wiele N."/>
            <person name="van Rossen-Uffink D."/>
            <person name="Oliveira J.V."/>
            <person name="Vesth T.C."/>
            <person name="Visser J."/>
            <person name="Yu J.-H."/>
            <person name="Zhou M."/>
            <person name="Andersen M.R."/>
            <person name="Archer D.B."/>
            <person name="Baker S.E."/>
            <person name="Benoit I."/>
            <person name="Brakhage A.A."/>
            <person name="Braus G.H."/>
            <person name="Fischer R."/>
            <person name="Frisvad J.C."/>
            <person name="Goldman G.H."/>
            <person name="Houbraken J."/>
            <person name="Oakley B."/>
            <person name="Pocsi I."/>
            <person name="Scazzocchio C."/>
            <person name="Seiboth B."/>
            <person name="vanKuyk P.A."/>
            <person name="Wortman J."/>
            <person name="Dyer P.S."/>
            <person name="Grigoriev I.V."/>
        </authorList>
    </citation>
    <scope>NUCLEOTIDE SEQUENCE [LARGE SCALE GENOMIC DNA]</scope>
    <source>
        <strain evidence="9">CBS 593.65</strain>
    </source>
</reference>
<dbReference type="VEuPathDB" id="FungiDB:ASPSYDRAFT_54485"/>
<dbReference type="GO" id="GO:0016705">
    <property type="term" value="F:oxidoreductase activity, acting on paired donors, with incorporation or reduction of molecular oxygen"/>
    <property type="evidence" value="ECO:0007669"/>
    <property type="project" value="InterPro"/>
</dbReference>
<dbReference type="InterPro" id="IPR017972">
    <property type="entry name" value="Cyt_P450_CS"/>
</dbReference>
<dbReference type="OrthoDB" id="1470350at2759"/>
<keyword evidence="7" id="KW-0503">Monooxygenase</keyword>
<keyword evidence="6 7" id="KW-0349">Heme</keyword>
<sequence>MSTASTAIMLIYIIYMRFLHPLSKYPGPLLASLTNTFKAYYVYNMRLHEKLLELHMQYGPVVRVGPNHLHLWQAEAIAPIYKGGRSMGKTEFYDAFTAFNPNLFGGTNEDVHALRRRQLSHGFSQVSIQKLEPLIERQMKILIEKLRVLAKNGEVFDFKNMLSFKAFGVQDKGEAEELHAINDHLLLAGVIGELPCQNLWKTLARMSPISWMRRLVQSRNNLKKVCSDCVKFKINNPSERPDLLKSLVEAVDPATGSRVAGSHSTSGTLTLLLWHLVQNPEMLAAVQEEIRQNLGPLRDNQISYQIQGLEASLPYTMACVRENFRLNPVFTMPLWRRVGYPGGINIGDHYIPHGTSVCISNYVLHHNPAIWGADHESYNPNRWLDETYTKEKGKYLIPFSVGHRMCIGRNLAMTNILKTLTTLLSQFDFEPVEKHSRVWVRSAGIGEMKGGFLCRVSLGK</sequence>
<evidence type="ECO:0000313" key="9">
    <source>
        <dbReference type="Proteomes" id="UP000184356"/>
    </source>
</evidence>
<comment type="similarity">
    <text evidence="2 7">Belongs to the cytochrome P450 family.</text>
</comment>
<dbReference type="GO" id="GO:0020037">
    <property type="term" value="F:heme binding"/>
    <property type="evidence" value="ECO:0007669"/>
    <property type="project" value="InterPro"/>
</dbReference>
<evidence type="ECO:0000256" key="2">
    <source>
        <dbReference type="ARBA" id="ARBA00010617"/>
    </source>
</evidence>
<dbReference type="PANTHER" id="PTHR24305:SF103">
    <property type="entry name" value="P450, PUTATIVE (EUROFUNG)-RELATED"/>
    <property type="match status" value="1"/>
</dbReference>
<evidence type="ECO:0000256" key="4">
    <source>
        <dbReference type="ARBA" id="ARBA00023002"/>
    </source>
</evidence>
<dbReference type="GO" id="GO:0004497">
    <property type="term" value="F:monooxygenase activity"/>
    <property type="evidence" value="ECO:0007669"/>
    <property type="project" value="UniProtKB-KW"/>
</dbReference>
<dbReference type="Gene3D" id="1.10.630.10">
    <property type="entry name" value="Cytochrome P450"/>
    <property type="match status" value="1"/>
</dbReference>
<evidence type="ECO:0000256" key="3">
    <source>
        <dbReference type="ARBA" id="ARBA00022723"/>
    </source>
</evidence>
<dbReference type="Proteomes" id="UP000184356">
    <property type="component" value="Unassembled WGS sequence"/>
</dbReference>
<dbReference type="PANTHER" id="PTHR24305">
    <property type="entry name" value="CYTOCHROME P450"/>
    <property type="match status" value="1"/>
</dbReference>
<evidence type="ECO:0000256" key="6">
    <source>
        <dbReference type="PIRSR" id="PIRSR602401-1"/>
    </source>
</evidence>
<gene>
    <name evidence="8" type="ORF">ASPSYDRAFT_54485</name>
</gene>
<dbReference type="AlphaFoldDB" id="A0A1L9U0C1"/>
<feature type="binding site" description="axial binding residue" evidence="6">
    <location>
        <position position="406"/>
    </location>
    <ligand>
        <name>heme</name>
        <dbReference type="ChEBI" id="CHEBI:30413"/>
    </ligand>
    <ligandPart>
        <name>Fe</name>
        <dbReference type="ChEBI" id="CHEBI:18248"/>
    </ligandPart>
</feature>
<dbReference type="PRINTS" id="PR00385">
    <property type="entry name" value="P450"/>
</dbReference>
<evidence type="ECO:0008006" key="10">
    <source>
        <dbReference type="Google" id="ProtNLM"/>
    </source>
</evidence>
<organism evidence="8 9">
    <name type="scientific">Aspergillus sydowii CBS 593.65</name>
    <dbReference type="NCBI Taxonomy" id="1036612"/>
    <lineage>
        <taxon>Eukaryota</taxon>
        <taxon>Fungi</taxon>
        <taxon>Dikarya</taxon>
        <taxon>Ascomycota</taxon>
        <taxon>Pezizomycotina</taxon>
        <taxon>Eurotiomycetes</taxon>
        <taxon>Eurotiomycetidae</taxon>
        <taxon>Eurotiales</taxon>
        <taxon>Aspergillaceae</taxon>
        <taxon>Aspergillus</taxon>
        <taxon>Aspergillus subgen. Nidulantes</taxon>
    </lineage>
</organism>
<dbReference type="EMBL" id="KV878582">
    <property type="protein sequence ID" value="OJJ65137.1"/>
    <property type="molecule type" value="Genomic_DNA"/>
</dbReference>
<dbReference type="Pfam" id="PF00067">
    <property type="entry name" value="p450"/>
    <property type="match status" value="1"/>
</dbReference>
<keyword evidence="9" id="KW-1185">Reference proteome</keyword>
<proteinExistence type="inferred from homology"/>
<comment type="cofactor">
    <cofactor evidence="1 6">
        <name>heme</name>
        <dbReference type="ChEBI" id="CHEBI:30413"/>
    </cofactor>
</comment>
<dbReference type="GeneID" id="63764932"/>
<dbReference type="InterPro" id="IPR002401">
    <property type="entry name" value="Cyt_P450_E_grp-I"/>
</dbReference>
<dbReference type="STRING" id="1036612.A0A1L9U0C1"/>
<evidence type="ECO:0000256" key="1">
    <source>
        <dbReference type="ARBA" id="ARBA00001971"/>
    </source>
</evidence>
<dbReference type="InterPro" id="IPR050121">
    <property type="entry name" value="Cytochrome_P450_monoxygenase"/>
</dbReference>
<dbReference type="GO" id="GO:0044550">
    <property type="term" value="P:secondary metabolite biosynthetic process"/>
    <property type="evidence" value="ECO:0007669"/>
    <property type="project" value="UniProtKB-ARBA"/>
</dbReference>
<dbReference type="SUPFAM" id="SSF48264">
    <property type="entry name" value="Cytochrome P450"/>
    <property type="match status" value="1"/>
</dbReference>
<dbReference type="PROSITE" id="PS00086">
    <property type="entry name" value="CYTOCHROME_P450"/>
    <property type="match status" value="1"/>
</dbReference>
<dbReference type="InterPro" id="IPR001128">
    <property type="entry name" value="Cyt_P450"/>
</dbReference>
<evidence type="ECO:0000256" key="7">
    <source>
        <dbReference type="RuleBase" id="RU000461"/>
    </source>
</evidence>
<name>A0A1L9U0C1_9EURO</name>
<dbReference type="GO" id="GO:0005506">
    <property type="term" value="F:iron ion binding"/>
    <property type="evidence" value="ECO:0007669"/>
    <property type="project" value="InterPro"/>
</dbReference>
<dbReference type="RefSeq" id="XP_040708943.1">
    <property type="nucleotide sequence ID" value="XM_040848859.1"/>
</dbReference>
<evidence type="ECO:0000256" key="5">
    <source>
        <dbReference type="ARBA" id="ARBA00023004"/>
    </source>
</evidence>
<dbReference type="InterPro" id="IPR036396">
    <property type="entry name" value="Cyt_P450_sf"/>
</dbReference>
<evidence type="ECO:0000313" key="8">
    <source>
        <dbReference type="EMBL" id="OJJ65137.1"/>
    </source>
</evidence>
<accession>A0A1L9U0C1</accession>
<keyword evidence="5 6" id="KW-0408">Iron</keyword>
<protein>
    <recommendedName>
        <fullName evidence="10">Cytochrome P450</fullName>
    </recommendedName>
</protein>
<keyword evidence="3 6" id="KW-0479">Metal-binding</keyword>
<keyword evidence="4 7" id="KW-0560">Oxidoreductase</keyword>
<dbReference type="PRINTS" id="PR00463">
    <property type="entry name" value="EP450I"/>
</dbReference>